<reference evidence="1" key="1">
    <citation type="journal article" date="2021" name="IMA Fungus">
        <title>Genomic characterization of three marine fungi, including Emericellopsis atlantica sp. nov. with signatures of a generalist lifestyle and marine biomass degradation.</title>
        <authorList>
            <person name="Hagestad O.C."/>
            <person name="Hou L."/>
            <person name="Andersen J.H."/>
            <person name="Hansen E.H."/>
            <person name="Altermark B."/>
            <person name="Li C."/>
            <person name="Kuhnert E."/>
            <person name="Cox R.J."/>
            <person name="Crous P.W."/>
            <person name="Spatafora J.W."/>
            <person name="Lail K."/>
            <person name="Amirebrahimi M."/>
            <person name="Lipzen A."/>
            <person name="Pangilinan J."/>
            <person name="Andreopoulos W."/>
            <person name="Hayes R.D."/>
            <person name="Ng V."/>
            <person name="Grigoriev I.V."/>
            <person name="Jackson S.A."/>
            <person name="Sutton T.D.S."/>
            <person name="Dobson A.D.W."/>
            <person name="Rama T."/>
        </authorList>
    </citation>
    <scope>NUCLEOTIDE SEQUENCE</scope>
    <source>
        <strain evidence="1">TRa3180A</strain>
    </source>
</reference>
<proteinExistence type="predicted"/>
<accession>A0A9P7YVE4</accession>
<evidence type="ECO:0000313" key="2">
    <source>
        <dbReference type="Proteomes" id="UP000887226"/>
    </source>
</evidence>
<evidence type="ECO:0000313" key="1">
    <source>
        <dbReference type="EMBL" id="KAG9240456.1"/>
    </source>
</evidence>
<dbReference type="InterPro" id="IPR006461">
    <property type="entry name" value="PLAC_motif_containing"/>
</dbReference>
<dbReference type="Pfam" id="PF04749">
    <property type="entry name" value="PLAC8"/>
    <property type="match status" value="1"/>
</dbReference>
<dbReference type="Proteomes" id="UP000887226">
    <property type="component" value="Unassembled WGS sequence"/>
</dbReference>
<protein>
    <submittedName>
        <fullName evidence="1">Uncharacterized protein</fullName>
    </submittedName>
</protein>
<gene>
    <name evidence="1" type="ORF">BJ878DRAFT_483840</name>
</gene>
<dbReference type="OrthoDB" id="1045822at2759"/>
<name>A0A9P7YVE4_9HELO</name>
<organism evidence="1 2">
    <name type="scientific">Calycina marina</name>
    <dbReference type="NCBI Taxonomy" id="1763456"/>
    <lineage>
        <taxon>Eukaryota</taxon>
        <taxon>Fungi</taxon>
        <taxon>Dikarya</taxon>
        <taxon>Ascomycota</taxon>
        <taxon>Pezizomycotina</taxon>
        <taxon>Leotiomycetes</taxon>
        <taxon>Helotiales</taxon>
        <taxon>Pezizellaceae</taxon>
        <taxon>Calycina</taxon>
    </lineage>
</organism>
<sequence length="240" mass="27073">MAEPNHEPVAQQQQQSSFQANTRSEEWRRGLFSCIDCGISTNDTLLLKAKLCSCLVCGKQQERLRNPTLKGYKKVGNDCLIFAGLAYCGGPSWLLNFFKRGELRERYDIRCTKLKTASPLHIEEHVRPKGLSDTTPEPCATSPWSGSISVDAGLLARKIGRPLWSQLQSPWLPMERSCLRYSVDVSFSMKKLKKRALQRRTSTMQASMSGQLAIMCLRQDGYLTVIISPTKFLMSLDCFN</sequence>
<dbReference type="EMBL" id="MU254442">
    <property type="protein sequence ID" value="KAG9240456.1"/>
    <property type="molecule type" value="Genomic_DNA"/>
</dbReference>
<comment type="caution">
    <text evidence="1">The sequence shown here is derived from an EMBL/GenBank/DDBJ whole genome shotgun (WGS) entry which is preliminary data.</text>
</comment>
<keyword evidence="2" id="KW-1185">Reference proteome</keyword>
<dbReference type="AlphaFoldDB" id="A0A9P7YVE4"/>